<feature type="transmembrane region" description="Helical" evidence="7">
    <location>
        <begin position="204"/>
        <end position="222"/>
    </location>
</feature>
<sequence length="249" mass="28076">MTAWLGFGCLLISFSPTLVIFFRVIASDPLRVILFVLGAFFWLISLLLSALIWYIIVPLRNVLAFSVFVSIAFQELARLIHFILLKKAQRGLSQVAASGMHISGVHTLHHARHILAIVCGLGMGFMAALFLIVNVIADFWGKGTVGLPTTVPQMSYQFSVKLYAEDQTLPLTSSVSACLLTMFHVTWTIILWDGCHKKGLKSNWWIEIVLAVASHYVVSGLVSNNYFFNYFLISLSYDLYFFSPYFWFS</sequence>
<feature type="transmembrane region" description="Helical" evidence="7">
    <location>
        <begin position="6"/>
        <end position="25"/>
    </location>
</feature>
<evidence type="ECO:0000256" key="2">
    <source>
        <dbReference type="ARBA" id="ARBA00005577"/>
    </source>
</evidence>
<gene>
    <name evidence="8" type="ORF">DME_LOCUS1104</name>
</gene>
<dbReference type="PANTHER" id="PTHR12889">
    <property type="entry name" value="GAMMA-SECRETASE SUBUNIT APH-1"/>
    <property type="match status" value="1"/>
</dbReference>
<reference evidence="8 10" key="2">
    <citation type="submission" date="2018-11" db="EMBL/GenBank/DDBJ databases">
        <authorList>
            <consortium name="Pathogen Informatics"/>
        </authorList>
    </citation>
    <scope>NUCLEOTIDE SEQUENCE [LARGE SCALE GENOMIC DNA]</scope>
</reference>
<feature type="transmembrane region" description="Helical" evidence="7">
    <location>
        <begin position="62"/>
        <end position="84"/>
    </location>
</feature>
<dbReference type="InterPro" id="IPR009294">
    <property type="entry name" value="Aph-1"/>
</dbReference>
<comment type="subcellular location">
    <subcellularLocation>
        <location evidence="1">Membrane</location>
        <topology evidence="1">Multi-pass membrane protein</topology>
    </subcellularLocation>
</comment>
<keyword evidence="5 7" id="KW-1133">Transmembrane helix</keyword>
<comment type="similarity">
    <text evidence="2">Belongs to the APH-1 family.</text>
</comment>
<dbReference type="GO" id="GO:0007219">
    <property type="term" value="P:Notch signaling pathway"/>
    <property type="evidence" value="ECO:0007669"/>
    <property type="project" value="UniProtKB-KW"/>
</dbReference>
<dbReference type="EMBL" id="UYYG01000013">
    <property type="protein sequence ID" value="VDN51131.1"/>
    <property type="molecule type" value="Genomic_DNA"/>
</dbReference>
<dbReference type="Pfam" id="PF06105">
    <property type="entry name" value="Aph-1"/>
    <property type="match status" value="1"/>
</dbReference>
<dbReference type="Proteomes" id="UP000274756">
    <property type="component" value="Unassembled WGS sequence"/>
</dbReference>
<feature type="transmembrane region" description="Helical" evidence="7">
    <location>
        <begin position="228"/>
        <end position="248"/>
    </location>
</feature>
<reference evidence="11" key="1">
    <citation type="submission" date="2016-04" db="UniProtKB">
        <authorList>
            <consortium name="WormBaseParasite"/>
        </authorList>
    </citation>
    <scope>IDENTIFICATION</scope>
</reference>
<evidence type="ECO:0000256" key="3">
    <source>
        <dbReference type="ARBA" id="ARBA00022692"/>
    </source>
</evidence>
<feature type="transmembrane region" description="Helical" evidence="7">
    <location>
        <begin position="114"/>
        <end position="137"/>
    </location>
</feature>
<evidence type="ECO:0000313" key="11">
    <source>
        <dbReference type="WBParaSite" id="DME_0000620701-mRNA-1"/>
    </source>
</evidence>
<evidence type="ECO:0000256" key="7">
    <source>
        <dbReference type="SAM" id="Phobius"/>
    </source>
</evidence>
<evidence type="ECO:0000256" key="6">
    <source>
        <dbReference type="ARBA" id="ARBA00023136"/>
    </source>
</evidence>
<accession>A0A158Q512</accession>
<dbReference type="WBParaSite" id="DME_0000620701-mRNA-1">
    <property type="protein sequence ID" value="DME_0000620701-mRNA-1"/>
    <property type="gene ID" value="DME_0000620701"/>
</dbReference>
<keyword evidence="3 7" id="KW-0812">Transmembrane</keyword>
<dbReference type="STRING" id="318479.A0A158Q512"/>
<evidence type="ECO:0000256" key="5">
    <source>
        <dbReference type="ARBA" id="ARBA00022989"/>
    </source>
</evidence>
<keyword evidence="10" id="KW-1185">Reference proteome</keyword>
<dbReference type="Proteomes" id="UP000038040">
    <property type="component" value="Unplaced"/>
</dbReference>
<evidence type="ECO:0000313" key="9">
    <source>
        <dbReference type="Proteomes" id="UP000038040"/>
    </source>
</evidence>
<evidence type="ECO:0000313" key="10">
    <source>
        <dbReference type="Proteomes" id="UP000274756"/>
    </source>
</evidence>
<evidence type="ECO:0000313" key="8">
    <source>
        <dbReference type="EMBL" id="VDN51131.1"/>
    </source>
</evidence>
<proteinExistence type="inferred from homology"/>
<dbReference type="GO" id="GO:0016485">
    <property type="term" value="P:protein processing"/>
    <property type="evidence" value="ECO:0007669"/>
    <property type="project" value="InterPro"/>
</dbReference>
<dbReference type="GO" id="GO:0016020">
    <property type="term" value="C:membrane"/>
    <property type="evidence" value="ECO:0007669"/>
    <property type="project" value="UniProtKB-SubCell"/>
</dbReference>
<name>A0A158Q512_DRAME</name>
<evidence type="ECO:0000256" key="4">
    <source>
        <dbReference type="ARBA" id="ARBA00022976"/>
    </source>
</evidence>
<dbReference type="OrthoDB" id="6507463at2759"/>
<evidence type="ECO:0000256" key="1">
    <source>
        <dbReference type="ARBA" id="ARBA00004141"/>
    </source>
</evidence>
<feature type="transmembrane region" description="Helical" evidence="7">
    <location>
        <begin position="171"/>
        <end position="192"/>
    </location>
</feature>
<dbReference type="AlphaFoldDB" id="A0A158Q512"/>
<keyword evidence="4" id="KW-0914">Notch signaling pathway</keyword>
<organism evidence="9 11">
    <name type="scientific">Dracunculus medinensis</name>
    <name type="common">Guinea worm</name>
    <dbReference type="NCBI Taxonomy" id="318479"/>
    <lineage>
        <taxon>Eukaryota</taxon>
        <taxon>Metazoa</taxon>
        <taxon>Ecdysozoa</taxon>
        <taxon>Nematoda</taxon>
        <taxon>Chromadorea</taxon>
        <taxon>Rhabditida</taxon>
        <taxon>Spirurina</taxon>
        <taxon>Dracunculoidea</taxon>
        <taxon>Dracunculidae</taxon>
        <taxon>Dracunculus</taxon>
    </lineage>
</organism>
<feature type="transmembrane region" description="Helical" evidence="7">
    <location>
        <begin position="32"/>
        <end position="56"/>
    </location>
</feature>
<keyword evidence="6 7" id="KW-0472">Membrane</keyword>
<protein>
    <submittedName>
        <fullName evidence="11">Gamma-secretase subunit Aph-1b</fullName>
    </submittedName>
</protein>